<feature type="compositionally biased region" description="Low complexity" evidence="2">
    <location>
        <begin position="1141"/>
        <end position="1159"/>
    </location>
</feature>
<gene>
    <name evidence="3" type="ORF">VOLCADRAFT_92280</name>
</gene>
<keyword evidence="4" id="KW-1185">Reference proteome</keyword>
<feature type="compositionally biased region" description="Low complexity" evidence="2">
    <location>
        <begin position="1187"/>
        <end position="1207"/>
    </location>
</feature>
<dbReference type="EMBL" id="GL378346">
    <property type="protein sequence ID" value="EFJ47138.1"/>
    <property type="molecule type" value="Genomic_DNA"/>
</dbReference>
<keyword evidence="1" id="KW-0175">Coiled coil</keyword>
<protein>
    <submittedName>
        <fullName evidence="3">Uncharacterized protein</fullName>
    </submittedName>
</protein>
<feature type="compositionally biased region" description="Pro residues" evidence="2">
    <location>
        <begin position="183"/>
        <end position="192"/>
    </location>
</feature>
<feature type="compositionally biased region" description="Basic and acidic residues" evidence="2">
    <location>
        <begin position="1208"/>
        <end position="1221"/>
    </location>
</feature>
<feature type="region of interest" description="Disordered" evidence="2">
    <location>
        <begin position="1024"/>
        <end position="1075"/>
    </location>
</feature>
<feature type="compositionally biased region" description="Low complexity" evidence="2">
    <location>
        <begin position="354"/>
        <end position="370"/>
    </location>
</feature>
<feature type="region of interest" description="Disordered" evidence="2">
    <location>
        <begin position="1104"/>
        <end position="1260"/>
    </location>
</feature>
<accession>D8TZ87</accession>
<feature type="region of interest" description="Disordered" evidence="2">
    <location>
        <begin position="627"/>
        <end position="664"/>
    </location>
</feature>
<name>D8TZ87_VOLCA</name>
<dbReference type="KEGG" id="vcn:VOLCADRAFT_92280"/>
<evidence type="ECO:0000313" key="3">
    <source>
        <dbReference type="EMBL" id="EFJ47138.1"/>
    </source>
</evidence>
<evidence type="ECO:0000313" key="4">
    <source>
        <dbReference type="Proteomes" id="UP000001058"/>
    </source>
</evidence>
<evidence type="ECO:0000256" key="2">
    <source>
        <dbReference type="SAM" id="MobiDB-lite"/>
    </source>
</evidence>
<organism evidence="4">
    <name type="scientific">Volvox carteri f. nagariensis</name>
    <dbReference type="NCBI Taxonomy" id="3068"/>
    <lineage>
        <taxon>Eukaryota</taxon>
        <taxon>Viridiplantae</taxon>
        <taxon>Chlorophyta</taxon>
        <taxon>core chlorophytes</taxon>
        <taxon>Chlorophyceae</taxon>
        <taxon>CS clade</taxon>
        <taxon>Chlamydomonadales</taxon>
        <taxon>Volvocaceae</taxon>
        <taxon>Volvox</taxon>
    </lineage>
</organism>
<dbReference type="OrthoDB" id="551158at2759"/>
<feature type="compositionally biased region" description="Low complexity" evidence="2">
    <location>
        <begin position="110"/>
        <end position="119"/>
    </location>
</feature>
<reference evidence="3 4" key="1">
    <citation type="journal article" date="2010" name="Science">
        <title>Genomic analysis of organismal complexity in the multicellular green alga Volvox carteri.</title>
        <authorList>
            <person name="Prochnik S.E."/>
            <person name="Umen J."/>
            <person name="Nedelcu A.M."/>
            <person name="Hallmann A."/>
            <person name="Miller S.M."/>
            <person name="Nishii I."/>
            <person name="Ferris P."/>
            <person name="Kuo A."/>
            <person name="Mitros T."/>
            <person name="Fritz-Laylin L.K."/>
            <person name="Hellsten U."/>
            <person name="Chapman J."/>
            <person name="Simakov O."/>
            <person name="Rensing S.A."/>
            <person name="Terry A."/>
            <person name="Pangilinan J."/>
            <person name="Kapitonov V."/>
            <person name="Jurka J."/>
            <person name="Salamov A."/>
            <person name="Shapiro H."/>
            <person name="Schmutz J."/>
            <person name="Grimwood J."/>
            <person name="Lindquist E."/>
            <person name="Lucas S."/>
            <person name="Grigoriev I.V."/>
            <person name="Schmitt R."/>
            <person name="Kirk D."/>
            <person name="Rokhsar D.S."/>
        </authorList>
    </citation>
    <scope>NUCLEOTIDE SEQUENCE [LARGE SCALE GENOMIC DNA]</scope>
    <source>
        <strain evidence="4">f. Nagariensis / Eve</strain>
    </source>
</reference>
<dbReference type="InParanoid" id="D8TZ87"/>
<feature type="compositionally biased region" description="Basic and acidic residues" evidence="2">
    <location>
        <begin position="1032"/>
        <end position="1041"/>
    </location>
</feature>
<feature type="compositionally biased region" description="Low complexity" evidence="2">
    <location>
        <begin position="282"/>
        <end position="303"/>
    </location>
</feature>
<feature type="region of interest" description="Disordered" evidence="2">
    <location>
        <begin position="354"/>
        <end position="373"/>
    </location>
</feature>
<feature type="compositionally biased region" description="Basic and acidic residues" evidence="2">
    <location>
        <begin position="214"/>
        <end position="223"/>
    </location>
</feature>
<dbReference type="GeneID" id="9615865"/>
<feature type="region of interest" description="Disordered" evidence="2">
    <location>
        <begin position="506"/>
        <end position="553"/>
    </location>
</feature>
<feature type="compositionally biased region" description="Pro residues" evidence="2">
    <location>
        <begin position="304"/>
        <end position="315"/>
    </location>
</feature>
<sequence>MSTAQGDRPGWTRHWEVLDRVGLPDFTPDVLWQADVLHRAGVQLAPRPKAKQDGRVSSAGTAAAAAAASSSVAVGGGKGASNVDGSSRVSRRGPQSHPLPARVAVAAALAQSSASSSRGSSGGSGGGAVSLHVRLRPGTAKQPSKRCHQPPVPLQAAVNLQLVEDLGMYGPYQAQPQAWPSPSSSPPSPSPSPWLSGGGGDNGSPSAVYGNAIGKDDVSRLAEDGGSCQSASTLPSLGPPTTMNSPHGSGDVLLSSPGLAAAAAAVATQPDGSGRGDGTSGRGVSVVSFRLPTPTTQAARAAAGPPPPPPPPPPQLATAVAATPRERYRAIMERAGRAAVHKQQEGRRLGALAAAAGSPRIRRPGPGSPAQLRDGAAARRCGVAERAVWQLRRALDELSRFSCANAMQGGLEEGGSVLAQVDARIMALRRYDRVELGPDGRRTSVIPPPPPAFPLEAAHEYLTAAQSGVAGLEQLEEAVASMRKKLQIVVGQDTDDLRRAAAEALADTGSSGVSEPGHVASESGGADGGAGSQALPPYPVRRPSSGCTLGSAAPNGGGPNASYDNYYYQNYQNYQLPLANGMEPLSARPSYKGYTTPRRASTAASGSGFDTGASLSGAVGDAGLSAFQSPPSSSYPSYSGGVNGVAPPPQLAISPRTGHPLQPNRKLSSLSVASLQRPSGPGLDPAWALLESLVIQLLDSHASRIDMMDAFDKRPSTDSGDSTRGGGASAALLAAAAAGAHGAVHSRHRRGHRAGGFERLQRLVEVIDEDGSGAGMAEVKEAAMEAAVHGNAVRAAVAATLEPKHTEQALYFLAKLALMMLQGFLIAAGVDLLLGEVAWLLALLRCASGAGSPHLAALAAALRAYEMQRSYTTTLLAITERLEQAAEEAMDRAALAERQLAATHSALQRAQLEVADLDNNMREMERDMRQINARNQALEETVLELEGDLDRVEAAHSVREAAVQRSEWLSGMMKEEHLARIRARSKGSQVATEGDCSDPRAIPPVLQPTAGNYYPITPCVSSRHLSIQPSNQERKSPERSLTRSKSRRNVSASKAHGSRRAPPSRTTSRRAPRGSGVVAAEAAAATDLAAAAAALAAARAAAEVTDDEAQEDLDGDRGQEGYGIRRRHGNGNGDGDGDGGDAAARLRGSSTSSLASRRMSALRKRGGFRTSARARSKGSRSPDRKQQQQQQQGQQQGQQGIGEQQQGRQHEEVEQQQHEIQHSGQQGVEGVEYWTTQGDEAMVVEGGGGGAGEGEGMGSRQEPAELMHDAALEQAARDMFSDVFVRQTQ</sequence>
<feature type="region of interest" description="Disordered" evidence="2">
    <location>
        <begin position="173"/>
        <end position="318"/>
    </location>
</feature>
<feature type="region of interest" description="Disordered" evidence="2">
    <location>
        <begin position="110"/>
        <end position="131"/>
    </location>
</feature>
<feature type="compositionally biased region" description="Low complexity" evidence="2">
    <location>
        <begin position="629"/>
        <end position="639"/>
    </location>
</feature>
<feature type="compositionally biased region" description="Basic residues" evidence="2">
    <location>
        <begin position="1160"/>
        <end position="1178"/>
    </location>
</feature>
<feature type="coiled-coil region" evidence="1">
    <location>
        <begin position="879"/>
        <end position="955"/>
    </location>
</feature>
<evidence type="ECO:0000256" key="1">
    <source>
        <dbReference type="SAM" id="Coils"/>
    </source>
</evidence>
<dbReference type="RefSeq" id="XP_002951687.1">
    <property type="nucleotide sequence ID" value="XM_002951641.1"/>
</dbReference>
<dbReference type="Proteomes" id="UP000001058">
    <property type="component" value="Unassembled WGS sequence"/>
</dbReference>
<proteinExistence type="predicted"/>
<feature type="compositionally biased region" description="Polar residues" evidence="2">
    <location>
        <begin position="227"/>
        <end position="247"/>
    </location>
</feature>
<feature type="compositionally biased region" description="Acidic residues" evidence="2">
    <location>
        <begin position="1104"/>
        <end position="1114"/>
    </location>
</feature>
<feature type="region of interest" description="Disordered" evidence="2">
    <location>
        <begin position="69"/>
        <end position="98"/>
    </location>
</feature>
<feature type="region of interest" description="Disordered" evidence="2">
    <location>
        <begin position="983"/>
        <end position="1009"/>
    </location>
</feature>
<feature type="compositionally biased region" description="Gly residues" evidence="2">
    <location>
        <begin position="1245"/>
        <end position="1257"/>
    </location>
</feature>